<dbReference type="PATRIC" id="fig|1193502.14.peg.2173"/>
<dbReference type="AlphaFoldDB" id="A0A1D7TLM6"/>
<proteinExistence type="predicted"/>
<dbReference type="STRING" id="1193502.SHALO_2145"/>
<sequence length="91" mass="10184">MHIILNAFSFLREKLKQKGIPYLDASWVVEDKTRIVDLIDSLGLEPKEVEAVFLNNTVVPKETELHENDRVALLPPGTPGSFRLLSGLKGD</sequence>
<evidence type="ECO:0000313" key="2">
    <source>
        <dbReference type="Proteomes" id="UP000094609"/>
    </source>
</evidence>
<dbReference type="EMBL" id="CP017111">
    <property type="protein sequence ID" value="AOO65907.1"/>
    <property type="molecule type" value="Genomic_DNA"/>
</dbReference>
<dbReference type="Gene3D" id="3.10.20.30">
    <property type="match status" value="1"/>
</dbReference>
<protein>
    <submittedName>
        <fullName evidence="1">Putative sulfur carrier protein</fullName>
    </submittedName>
</protein>
<organism evidence="1 2">
    <name type="scientific">Sulfurospirillum halorespirans DSM 13726</name>
    <dbReference type="NCBI Taxonomy" id="1193502"/>
    <lineage>
        <taxon>Bacteria</taxon>
        <taxon>Pseudomonadati</taxon>
        <taxon>Campylobacterota</taxon>
        <taxon>Epsilonproteobacteria</taxon>
        <taxon>Campylobacterales</taxon>
        <taxon>Sulfurospirillaceae</taxon>
        <taxon>Sulfurospirillum</taxon>
    </lineage>
</organism>
<dbReference type="SUPFAM" id="SSF54285">
    <property type="entry name" value="MoaD/ThiS"/>
    <property type="match status" value="1"/>
</dbReference>
<accession>A0A1D7TLM6</accession>
<dbReference type="InterPro" id="IPR003749">
    <property type="entry name" value="ThiS/MoaD-like"/>
</dbReference>
<dbReference type="InterPro" id="IPR012675">
    <property type="entry name" value="Beta-grasp_dom_sf"/>
</dbReference>
<dbReference type="KEGG" id="shal:SHALO_2145"/>
<keyword evidence="2" id="KW-1185">Reference proteome</keyword>
<evidence type="ECO:0000313" key="1">
    <source>
        <dbReference type="EMBL" id="AOO65907.1"/>
    </source>
</evidence>
<reference evidence="2" key="1">
    <citation type="submission" date="2016-08" db="EMBL/GenBank/DDBJ databases">
        <title>Complete genome sequence of the organohalide-respiring Epsilonproteobacterium Sulfurospirillum halorespirans.</title>
        <authorList>
            <person name="Goris T."/>
            <person name="Zimmermann J."/>
            <person name="Schenz B."/>
            <person name="Lemos M."/>
            <person name="Hackermueller J."/>
            <person name="Diekert G."/>
        </authorList>
    </citation>
    <scope>NUCLEOTIDE SEQUENCE [LARGE SCALE GENOMIC DNA]</scope>
    <source>
        <strain>DSM 13726</strain>
        <strain evidence="2">PCE-M2</strain>
    </source>
</reference>
<dbReference type="Proteomes" id="UP000094609">
    <property type="component" value="Chromosome"/>
</dbReference>
<dbReference type="Pfam" id="PF02597">
    <property type="entry name" value="ThiS"/>
    <property type="match status" value="1"/>
</dbReference>
<name>A0A1D7TLM6_9BACT</name>
<gene>
    <name evidence="1" type="ORF">SHALO_2145</name>
</gene>
<dbReference type="RefSeq" id="WP_069478528.1">
    <property type="nucleotide sequence ID" value="NZ_CP017111.1"/>
</dbReference>
<dbReference type="InterPro" id="IPR016155">
    <property type="entry name" value="Mopterin_synth/thiamin_S_b"/>
</dbReference>